<feature type="transmembrane region" description="Helical" evidence="2">
    <location>
        <begin position="173"/>
        <end position="190"/>
    </location>
</feature>
<evidence type="ECO:0000256" key="1">
    <source>
        <dbReference type="SAM" id="MobiDB-lite"/>
    </source>
</evidence>
<feature type="domain" description="Acyltransferase 3" evidence="3">
    <location>
        <begin position="44"/>
        <end position="383"/>
    </location>
</feature>
<feature type="region of interest" description="Disordered" evidence="1">
    <location>
        <begin position="1"/>
        <end position="37"/>
    </location>
</feature>
<protein>
    <submittedName>
        <fullName evidence="4">Acyltransferase</fullName>
        <ecNumber evidence="4">2.3.-.-</ecNumber>
    </submittedName>
</protein>
<feature type="transmembrane region" description="Helical" evidence="2">
    <location>
        <begin position="82"/>
        <end position="105"/>
    </location>
</feature>
<keyword evidence="5" id="KW-1185">Reference proteome</keyword>
<evidence type="ECO:0000259" key="3">
    <source>
        <dbReference type="Pfam" id="PF01757"/>
    </source>
</evidence>
<dbReference type="InterPro" id="IPR002656">
    <property type="entry name" value="Acyl_transf_3_dom"/>
</dbReference>
<dbReference type="InterPro" id="IPR050879">
    <property type="entry name" value="Acyltransferase_3"/>
</dbReference>
<feature type="transmembrane region" description="Helical" evidence="2">
    <location>
        <begin position="126"/>
        <end position="153"/>
    </location>
</feature>
<feature type="transmembrane region" description="Helical" evidence="2">
    <location>
        <begin position="272"/>
        <end position="291"/>
    </location>
</feature>
<dbReference type="RefSeq" id="WP_311582500.1">
    <property type="nucleotide sequence ID" value="NZ_JAVRFH010000059.1"/>
</dbReference>
<keyword evidence="2" id="KW-0812">Transmembrane</keyword>
<feature type="transmembrane region" description="Helical" evidence="2">
    <location>
        <begin position="242"/>
        <end position="265"/>
    </location>
</feature>
<evidence type="ECO:0000313" key="5">
    <source>
        <dbReference type="Proteomes" id="UP001180724"/>
    </source>
</evidence>
<gene>
    <name evidence="4" type="ORF">RM812_35040</name>
</gene>
<evidence type="ECO:0000256" key="2">
    <source>
        <dbReference type="SAM" id="Phobius"/>
    </source>
</evidence>
<accession>A0ABU3AYV4</accession>
<feature type="compositionally biased region" description="Low complexity" evidence="1">
    <location>
        <begin position="12"/>
        <end position="23"/>
    </location>
</feature>
<feature type="transmembrane region" description="Helical" evidence="2">
    <location>
        <begin position="328"/>
        <end position="350"/>
    </location>
</feature>
<dbReference type="PANTHER" id="PTHR23028">
    <property type="entry name" value="ACETYLTRANSFERASE"/>
    <property type="match status" value="1"/>
</dbReference>
<keyword evidence="2" id="KW-0472">Membrane</keyword>
<organism evidence="4 5">
    <name type="scientific">Streptomyces lancefieldiae</name>
    <dbReference type="NCBI Taxonomy" id="3075520"/>
    <lineage>
        <taxon>Bacteria</taxon>
        <taxon>Bacillati</taxon>
        <taxon>Actinomycetota</taxon>
        <taxon>Actinomycetes</taxon>
        <taxon>Kitasatosporales</taxon>
        <taxon>Streptomycetaceae</taxon>
        <taxon>Streptomyces</taxon>
    </lineage>
</organism>
<dbReference type="EC" id="2.3.-.-" evidence="4"/>
<keyword evidence="4" id="KW-0012">Acyltransferase</keyword>
<keyword evidence="4" id="KW-0808">Transferase</keyword>
<proteinExistence type="predicted"/>
<dbReference type="Pfam" id="PF01757">
    <property type="entry name" value="Acyl_transf_3"/>
    <property type="match status" value="1"/>
</dbReference>
<comment type="caution">
    <text evidence="4">The sequence shown here is derived from an EMBL/GenBank/DDBJ whole genome shotgun (WGS) entry which is preliminary data.</text>
</comment>
<feature type="transmembrane region" description="Helical" evidence="2">
    <location>
        <begin position="45"/>
        <end position="62"/>
    </location>
</feature>
<sequence length="407" mass="44448">MSTEDLTRPSDRATAGPAGAGATAHGGAGRPPGTARGGGRLPTLTGLRFPAALLVFLFHAALPLSDMRILADDGTADWFYAFAAQSGGLGVTFFFVLSGFILTWSARDGDPARAFWRRRYAKIVPVYLVSWFLALLLVDLSATEVWQAVVTLFMVQSWVPDLSTNFAVNNPGWSLSTEAFFYLCFPAFYPAVKRISEHRLKYWIAGTVAAIAATPLITYALIPVGTEVVPNEPTDSANYFWFAYIFPPARLLDFVLGILVARAVLAGRWRDIGMAWSSALLVASYVAASFTPLLYGLRVMCVVPAALLIAAGALADTEGRKTLFSHRAATWLGEVSFAFYLVHYTVLTFVRESLGDRMLSTPMGVAVLIAEAAVSLLLAWALYARVERPLTRRWSKSRKTDRRARSA</sequence>
<dbReference type="PANTHER" id="PTHR23028:SF53">
    <property type="entry name" value="ACYL_TRANSF_3 DOMAIN-CONTAINING PROTEIN"/>
    <property type="match status" value="1"/>
</dbReference>
<keyword evidence="2" id="KW-1133">Transmembrane helix</keyword>
<dbReference type="GO" id="GO:0016746">
    <property type="term" value="F:acyltransferase activity"/>
    <property type="evidence" value="ECO:0007669"/>
    <property type="project" value="UniProtKB-KW"/>
</dbReference>
<dbReference type="Proteomes" id="UP001180724">
    <property type="component" value="Unassembled WGS sequence"/>
</dbReference>
<evidence type="ECO:0000313" key="4">
    <source>
        <dbReference type="EMBL" id="MDT0615370.1"/>
    </source>
</evidence>
<feature type="compositionally biased region" description="Basic and acidic residues" evidence="1">
    <location>
        <begin position="1"/>
        <end position="11"/>
    </location>
</feature>
<name>A0ABU3AYV4_9ACTN</name>
<reference evidence="4" key="1">
    <citation type="submission" date="2024-05" db="EMBL/GenBank/DDBJ databases">
        <title>30 novel species of actinomycetes from the DSMZ collection.</title>
        <authorList>
            <person name="Nouioui I."/>
        </authorList>
    </citation>
    <scope>NUCLEOTIDE SEQUENCE</scope>
    <source>
        <strain evidence="4">DSM 40712</strain>
    </source>
</reference>
<feature type="compositionally biased region" description="Gly residues" evidence="1">
    <location>
        <begin position="24"/>
        <end position="37"/>
    </location>
</feature>
<dbReference type="EMBL" id="JAVRFH010000059">
    <property type="protein sequence ID" value="MDT0615370.1"/>
    <property type="molecule type" value="Genomic_DNA"/>
</dbReference>
<feature type="transmembrane region" description="Helical" evidence="2">
    <location>
        <begin position="297"/>
        <end position="316"/>
    </location>
</feature>
<feature type="transmembrane region" description="Helical" evidence="2">
    <location>
        <begin position="202"/>
        <end position="222"/>
    </location>
</feature>
<feature type="transmembrane region" description="Helical" evidence="2">
    <location>
        <begin position="362"/>
        <end position="383"/>
    </location>
</feature>